<protein>
    <submittedName>
        <fullName evidence="2">Uncharacterized protein</fullName>
    </submittedName>
</protein>
<proteinExistence type="predicted"/>
<sequence>MVYLRRHTKMMHDEKVEAASQSLRSELNLSDSGSSDWDKDPDIDIAVDEPNSVSQMVDKEKSKSAKSDAFGDLEKPSNADTSNQIDLELGRIVRRQTKPVLPGRKRHEPIFPLVALGKSADLNRNSETQEEITKDFTPLLNNENLSTVNSLQILTSDASVQTDFPKHTKVTKTIVEYFKDNATVKEITEDSFDYY</sequence>
<accession>K1QNZ9</accession>
<feature type="compositionally biased region" description="Polar residues" evidence="1">
    <location>
        <begin position="19"/>
        <end position="35"/>
    </location>
</feature>
<feature type="compositionally biased region" description="Basic and acidic residues" evidence="1">
    <location>
        <begin position="57"/>
        <end position="66"/>
    </location>
</feature>
<evidence type="ECO:0000313" key="2">
    <source>
        <dbReference type="EMBL" id="EKC23281.1"/>
    </source>
</evidence>
<feature type="region of interest" description="Disordered" evidence="1">
    <location>
        <begin position="1"/>
        <end position="82"/>
    </location>
</feature>
<evidence type="ECO:0000256" key="1">
    <source>
        <dbReference type="SAM" id="MobiDB-lite"/>
    </source>
</evidence>
<gene>
    <name evidence="2" type="ORF">CGI_10019650</name>
</gene>
<name>K1QNZ9_MAGGI</name>
<dbReference type="AlphaFoldDB" id="K1QNZ9"/>
<dbReference type="InParanoid" id="K1QNZ9"/>
<dbReference type="HOGENOM" id="CLU_125635_0_0_1"/>
<organism evidence="2">
    <name type="scientific">Magallana gigas</name>
    <name type="common">Pacific oyster</name>
    <name type="synonym">Crassostrea gigas</name>
    <dbReference type="NCBI Taxonomy" id="29159"/>
    <lineage>
        <taxon>Eukaryota</taxon>
        <taxon>Metazoa</taxon>
        <taxon>Spiralia</taxon>
        <taxon>Lophotrochozoa</taxon>
        <taxon>Mollusca</taxon>
        <taxon>Bivalvia</taxon>
        <taxon>Autobranchia</taxon>
        <taxon>Pteriomorphia</taxon>
        <taxon>Ostreida</taxon>
        <taxon>Ostreoidea</taxon>
        <taxon>Ostreidae</taxon>
        <taxon>Magallana</taxon>
    </lineage>
</organism>
<reference evidence="2" key="1">
    <citation type="journal article" date="2012" name="Nature">
        <title>The oyster genome reveals stress adaptation and complexity of shell formation.</title>
        <authorList>
            <person name="Zhang G."/>
            <person name="Fang X."/>
            <person name="Guo X."/>
            <person name="Li L."/>
            <person name="Luo R."/>
            <person name="Xu F."/>
            <person name="Yang P."/>
            <person name="Zhang L."/>
            <person name="Wang X."/>
            <person name="Qi H."/>
            <person name="Xiong Z."/>
            <person name="Que H."/>
            <person name="Xie Y."/>
            <person name="Holland P.W."/>
            <person name="Paps J."/>
            <person name="Zhu Y."/>
            <person name="Wu F."/>
            <person name="Chen Y."/>
            <person name="Wang J."/>
            <person name="Peng C."/>
            <person name="Meng J."/>
            <person name="Yang L."/>
            <person name="Liu J."/>
            <person name="Wen B."/>
            <person name="Zhang N."/>
            <person name="Huang Z."/>
            <person name="Zhu Q."/>
            <person name="Feng Y."/>
            <person name="Mount A."/>
            <person name="Hedgecock D."/>
            <person name="Xu Z."/>
            <person name="Liu Y."/>
            <person name="Domazet-Loso T."/>
            <person name="Du Y."/>
            <person name="Sun X."/>
            <person name="Zhang S."/>
            <person name="Liu B."/>
            <person name="Cheng P."/>
            <person name="Jiang X."/>
            <person name="Li J."/>
            <person name="Fan D."/>
            <person name="Wang W."/>
            <person name="Fu W."/>
            <person name="Wang T."/>
            <person name="Wang B."/>
            <person name="Zhang J."/>
            <person name="Peng Z."/>
            <person name="Li Y."/>
            <person name="Li N."/>
            <person name="Wang J."/>
            <person name="Chen M."/>
            <person name="He Y."/>
            <person name="Tan F."/>
            <person name="Song X."/>
            <person name="Zheng Q."/>
            <person name="Huang R."/>
            <person name="Yang H."/>
            <person name="Du X."/>
            <person name="Chen L."/>
            <person name="Yang M."/>
            <person name="Gaffney P.M."/>
            <person name="Wang S."/>
            <person name="Luo L."/>
            <person name="She Z."/>
            <person name="Ming Y."/>
            <person name="Huang W."/>
            <person name="Zhang S."/>
            <person name="Huang B."/>
            <person name="Zhang Y."/>
            <person name="Qu T."/>
            <person name="Ni P."/>
            <person name="Miao G."/>
            <person name="Wang J."/>
            <person name="Wang Q."/>
            <person name="Steinberg C.E."/>
            <person name="Wang H."/>
            <person name="Li N."/>
            <person name="Qian L."/>
            <person name="Zhang G."/>
            <person name="Li Y."/>
            <person name="Yang H."/>
            <person name="Liu X."/>
            <person name="Wang J."/>
            <person name="Yin Y."/>
            <person name="Wang J."/>
        </authorList>
    </citation>
    <scope>NUCLEOTIDE SEQUENCE [LARGE SCALE GENOMIC DNA]</scope>
    <source>
        <strain evidence="2">05x7-T-G4-1.051#20</strain>
    </source>
</reference>
<dbReference type="EMBL" id="JH818284">
    <property type="protein sequence ID" value="EKC23281.1"/>
    <property type="molecule type" value="Genomic_DNA"/>
</dbReference>